<evidence type="ECO:0000313" key="3">
    <source>
        <dbReference type="Proteomes" id="UP001175226"/>
    </source>
</evidence>
<reference evidence="2" key="1">
    <citation type="submission" date="2023-06" db="EMBL/GenBank/DDBJ databases">
        <authorList>
            <consortium name="Lawrence Berkeley National Laboratory"/>
            <person name="Ahrendt S."/>
            <person name="Sahu N."/>
            <person name="Indic B."/>
            <person name="Wong-Bajracharya J."/>
            <person name="Merenyi Z."/>
            <person name="Ke H.-M."/>
            <person name="Monk M."/>
            <person name="Kocsube S."/>
            <person name="Drula E."/>
            <person name="Lipzen A."/>
            <person name="Balint B."/>
            <person name="Henrissat B."/>
            <person name="Andreopoulos B."/>
            <person name="Martin F.M."/>
            <person name="Harder C.B."/>
            <person name="Rigling D."/>
            <person name="Ford K.L."/>
            <person name="Foster G.D."/>
            <person name="Pangilinan J."/>
            <person name="Papanicolaou A."/>
            <person name="Barry K."/>
            <person name="LaButti K."/>
            <person name="Viragh M."/>
            <person name="Koriabine M."/>
            <person name="Yan M."/>
            <person name="Riley R."/>
            <person name="Champramary S."/>
            <person name="Plett K.L."/>
            <person name="Tsai I.J."/>
            <person name="Slot J."/>
            <person name="Sipos G."/>
            <person name="Plett J."/>
            <person name="Nagy L.G."/>
            <person name="Grigoriev I.V."/>
        </authorList>
    </citation>
    <scope>NUCLEOTIDE SEQUENCE</scope>
    <source>
        <strain evidence="2">FPL87.14</strain>
    </source>
</reference>
<feature type="signal peptide" evidence="1">
    <location>
        <begin position="1"/>
        <end position="23"/>
    </location>
</feature>
<comment type="caution">
    <text evidence="2">The sequence shown here is derived from an EMBL/GenBank/DDBJ whole genome shotgun (WGS) entry which is preliminary data.</text>
</comment>
<sequence length="110" mass="12529">MILCLVRAILPVVILLLTPGTRMFGMLCHSSHSPSLTWNRNKYDGLPWERHSPRPICSPLPRDRPDGHFKTSRVASWHMQGSIFDRILSTSLAVCAARIQAKEMQLLRHT</sequence>
<dbReference type="Proteomes" id="UP001175226">
    <property type="component" value="Unassembled WGS sequence"/>
</dbReference>
<protein>
    <recommendedName>
        <fullName evidence="4">Secreted protein</fullName>
    </recommendedName>
</protein>
<dbReference type="EMBL" id="JAUEPT010000097">
    <property type="protein sequence ID" value="KAK0432277.1"/>
    <property type="molecule type" value="Genomic_DNA"/>
</dbReference>
<gene>
    <name evidence="2" type="ORF">EV421DRAFT_1850015</name>
</gene>
<evidence type="ECO:0000313" key="2">
    <source>
        <dbReference type="EMBL" id="KAK0432277.1"/>
    </source>
</evidence>
<organism evidence="2 3">
    <name type="scientific">Armillaria borealis</name>
    <dbReference type="NCBI Taxonomy" id="47425"/>
    <lineage>
        <taxon>Eukaryota</taxon>
        <taxon>Fungi</taxon>
        <taxon>Dikarya</taxon>
        <taxon>Basidiomycota</taxon>
        <taxon>Agaricomycotina</taxon>
        <taxon>Agaricomycetes</taxon>
        <taxon>Agaricomycetidae</taxon>
        <taxon>Agaricales</taxon>
        <taxon>Marasmiineae</taxon>
        <taxon>Physalacriaceae</taxon>
        <taxon>Armillaria</taxon>
    </lineage>
</organism>
<name>A0AA39IXG2_9AGAR</name>
<evidence type="ECO:0008006" key="4">
    <source>
        <dbReference type="Google" id="ProtNLM"/>
    </source>
</evidence>
<feature type="chain" id="PRO_5041302081" description="Secreted protein" evidence="1">
    <location>
        <begin position="24"/>
        <end position="110"/>
    </location>
</feature>
<keyword evidence="1" id="KW-0732">Signal</keyword>
<accession>A0AA39IXG2</accession>
<evidence type="ECO:0000256" key="1">
    <source>
        <dbReference type="SAM" id="SignalP"/>
    </source>
</evidence>
<proteinExistence type="predicted"/>
<keyword evidence="3" id="KW-1185">Reference proteome</keyword>
<dbReference type="AlphaFoldDB" id="A0AA39IXG2"/>